<dbReference type="STRING" id="623744.A0A553MPK3"/>
<comment type="caution">
    <text evidence="2">The sequence shown here is derived from an EMBL/GenBank/DDBJ whole genome shotgun (WGS) entry which is preliminary data.</text>
</comment>
<keyword evidence="1" id="KW-1133">Transmembrane helix</keyword>
<evidence type="ECO:0000256" key="1">
    <source>
        <dbReference type="SAM" id="Phobius"/>
    </source>
</evidence>
<proteinExistence type="predicted"/>
<dbReference type="SUPFAM" id="SSF117289">
    <property type="entry name" value="Nucleoporin domain"/>
    <property type="match status" value="1"/>
</dbReference>
<dbReference type="PANTHER" id="PTHR23193">
    <property type="entry name" value="NUCLEAR PORE COMPLEX PROTEIN NUP"/>
    <property type="match status" value="1"/>
</dbReference>
<dbReference type="GO" id="GO:0008139">
    <property type="term" value="F:nuclear localization sequence binding"/>
    <property type="evidence" value="ECO:0007669"/>
    <property type="project" value="TreeGrafter"/>
</dbReference>
<name>A0A553MPK3_9TELE</name>
<dbReference type="GO" id="GO:0005643">
    <property type="term" value="C:nuclear pore"/>
    <property type="evidence" value="ECO:0007669"/>
    <property type="project" value="TreeGrafter"/>
</dbReference>
<gene>
    <name evidence="2" type="ORF">DNTS_034529</name>
</gene>
<feature type="transmembrane region" description="Helical" evidence="1">
    <location>
        <begin position="20"/>
        <end position="39"/>
    </location>
</feature>
<protein>
    <submittedName>
        <fullName evidence="2">Uncharacterized protein</fullName>
    </submittedName>
</protein>
<dbReference type="OrthoDB" id="248320at2759"/>
<dbReference type="EMBL" id="SRMA01027335">
    <property type="protein sequence ID" value="TRY55112.1"/>
    <property type="molecule type" value="Genomic_DNA"/>
</dbReference>
<evidence type="ECO:0000313" key="3">
    <source>
        <dbReference type="Proteomes" id="UP000316079"/>
    </source>
</evidence>
<dbReference type="GO" id="GO:0006405">
    <property type="term" value="P:RNA export from nucleus"/>
    <property type="evidence" value="ECO:0007669"/>
    <property type="project" value="TreeGrafter"/>
</dbReference>
<dbReference type="AlphaFoldDB" id="A0A553MPK3"/>
<keyword evidence="1" id="KW-0812">Transmembrane</keyword>
<dbReference type="Proteomes" id="UP000316079">
    <property type="component" value="Unassembled WGS sequence"/>
</dbReference>
<organism evidence="2 3">
    <name type="scientific">Danionella cerebrum</name>
    <dbReference type="NCBI Taxonomy" id="2873325"/>
    <lineage>
        <taxon>Eukaryota</taxon>
        <taxon>Metazoa</taxon>
        <taxon>Chordata</taxon>
        <taxon>Craniata</taxon>
        <taxon>Vertebrata</taxon>
        <taxon>Euteleostomi</taxon>
        <taxon>Actinopterygii</taxon>
        <taxon>Neopterygii</taxon>
        <taxon>Teleostei</taxon>
        <taxon>Ostariophysi</taxon>
        <taxon>Cypriniformes</taxon>
        <taxon>Danionidae</taxon>
        <taxon>Danioninae</taxon>
        <taxon>Danionella</taxon>
    </lineage>
</organism>
<reference evidence="2 3" key="1">
    <citation type="journal article" date="2019" name="Sci. Data">
        <title>Hybrid genome assembly and annotation of Danionella translucida.</title>
        <authorList>
            <person name="Kadobianskyi M."/>
            <person name="Schulze L."/>
            <person name="Schuelke M."/>
            <person name="Judkewitz B."/>
        </authorList>
    </citation>
    <scope>NUCLEOTIDE SEQUENCE [LARGE SCALE GENOMIC DNA]</scope>
    <source>
        <strain evidence="2 3">Bolton</strain>
    </source>
</reference>
<accession>A0A553MPK3</accession>
<dbReference type="InterPro" id="IPR015943">
    <property type="entry name" value="WD40/YVTN_repeat-like_dom_sf"/>
</dbReference>
<keyword evidence="1" id="KW-0472">Membrane</keyword>
<dbReference type="GO" id="GO:0017056">
    <property type="term" value="F:structural constituent of nuclear pore"/>
    <property type="evidence" value="ECO:0007669"/>
    <property type="project" value="TreeGrafter"/>
</dbReference>
<dbReference type="InterPro" id="IPR026054">
    <property type="entry name" value="Nucleoporin"/>
</dbReference>
<dbReference type="GO" id="GO:0006606">
    <property type="term" value="P:protein import into nucleus"/>
    <property type="evidence" value="ECO:0007669"/>
    <property type="project" value="TreeGrafter"/>
</dbReference>
<evidence type="ECO:0000313" key="2">
    <source>
        <dbReference type="EMBL" id="TRY55112.1"/>
    </source>
</evidence>
<sequence>MADDPDSIPEREMKNSYINSSIIVVRSVYMFFNLLFCVVQDFQFRQMKKIRVFESCLDLPKERSSLLTISNKYNLTFAARDRTLKIFWSKDLICAGLQEGNPNDTVECVSAMTADLDVSMHHVSLSCDELTLCVCGLGENANLMLHFYDVRSFFSKQFAPAHPFCSYRPEVSPQSLVQDVKWSPVEASRLALCVSDGSMVVLDVQESVSVVKSLPASAGVTCRQYPTLIDPLYILEAKKVIPCPSFYSQDHPVKATLGTLDFSLLYDQENNALHCTINKAKNVG</sequence>
<dbReference type="PANTHER" id="PTHR23193:SF21">
    <property type="entry name" value="NUCLEAR PORE COMPLEX PROTEIN NUP214"/>
    <property type="match status" value="1"/>
</dbReference>
<keyword evidence="3" id="KW-1185">Reference proteome</keyword>
<dbReference type="Gene3D" id="2.130.10.10">
    <property type="entry name" value="YVTN repeat-like/Quinoprotein amine dehydrogenase"/>
    <property type="match status" value="1"/>
</dbReference>